<dbReference type="Proteomes" id="UP000826725">
    <property type="component" value="Chromosome"/>
</dbReference>
<evidence type="ECO:0000313" key="8">
    <source>
        <dbReference type="EMBL" id="BCL62093.1"/>
    </source>
</evidence>
<dbReference type="GO" id="GO:0005886">
    <property type="term" value="C:plasma membrane"/>
    <property type="evidence" value="ECO:0007669"/>
    <property type="project" value="UniProtKB-SubCell"/>
</dbReference>
<dbReference type="InterPro" id="IPR025966">
    <property type="entry name" value="OppC_N"/>
</dbReference>
<dbReference type="RefSeq" id="WP_228854490.1">
    <property type="nucleotide sequence ID" value="NZ_AP024086.1"/>
</dbReference>
<keyword evidence="9" id="KW-1185">Reference proteome</keyword>
<feature type="transmembrane region" description="Helical" evidence="6">
    <location>
        <begin position="105"/>
        <end position="131"/>
    </location>
</feature>
<dbReference type="CDD" id="cd06261">
    <property type="entry name" value="TM_PBP2"/>
    <property type="match status" value="1"/>
</dbReference>
<sequence>MAATELQNEFNSGMGLDVVFPTPGQIMRRRMATHKGFLVGGIMICIVFLVALLAPYLTNYDPYQQDLGSRMIAPVWSDHGTWTHPLGTDNMGRDYLARLVFGARISLLIGFSCMSIAAVIGISLGLIAGYFGGVIDMVVSFIITVRLALPAVLVAIAVVALIGGSMQVVIIVLGCLIWDRFAVILRATTQQIRSMDYVQAARAAGCSVPWLMVREIMPNLFNSIVIVATLEIGRAILLEAALSFLGMGVQPPTPSWGLMISEGKDLMLFDPYLVTIPGVALFFLVLGMNLFGDGLRDVTSPEGRS</sequence>
<evidence type="ECO:0000256" key="2">
    <source>
        <dbReference type="ARBA" id="ARBA00022448"/>
    </source>
</evidence>
<evidence type="ECO:0000256" key="3">
    <source>
        <dbReference type="ARBA" id="ARBA00022692"/>
    </source>
</evidence>
<comment type="similarity">
    <text evidence="6">Belongs to the binding-protein-dependent transport system permease family.</text>
</comment>
<dbReference type="Pfam" id="PF00528">
    <property type="entry name" value="BPD_transp_1"/>
    <property type="match status" value="1"/>
</dbReference>
<keyword evidence="5 6" id="KW-0472">Membrane</keyword>
<dbReference type="EMBL" id="AP024086">
    <property type="protein sequence ID" value="BCL62093.1"/>
    <property type="molecule type" value="Genomic_DNA"/>
</dbReference>
<keyword evidence="2 6" id="KW-0813">Transport</keyword>
<protein>
    <submittedName>
        <fullName evidence="8">Peptide ABC transporter permease</fullName>
    </submittedName>
</protein>
<keyword evidence="3 6" id="KW-0812">Transmembrane</keyword>
<evidence type="ECO:0000259" key="7">
    <source>
        <dbReference type="PROSITE" id="PS50928"/>
    </source>
</evidence>
<keyword evidence="4 6" id="KW-1133">Transmembrane helix</keyword>
<feature type="transmembrane region" description="Helical" evidence="6">
    <location>
        <begin position="220"/>
        <end position="246"/>
    </location>
</feature>
<dbReference type="Pfam" id="PF12911">
    <property type="entry name" value="OppC_N"/>
    <property type="match status" value="1"/>
</dbReference>
<gene>
    <name evidence="8" type="ORF">DGMP_27860</name>
</gene>
<dbReference type="KEGG" id="dbk:DGMP_27860"/>
<dbReference type="PROSITE" id="PS50928">
    <property type="entry name" value="ABC_TM1"/>
    <property type="match status" value="1"/>
</dbReference>
<dbReference type="PANTHER" id="PTHR43386:SF25">
    <property type="entry name" value="PEPTIDE ABC TRANSPORTER PERMEASE PROTEIN"/>
    <property type="match status" value="1"/>
</dbReference>
<evidence type="ECO:0000256" key="5">
    <source>
        <dbReference type="ARBA" id="ARBA00023136"/>
    </source>
</evidence>
<reference evidence="8" key="1">
    <citation type="submission" date="2020-09" db="EMBL/GenBank/DDBJ databases">
        <title>Desulfogranum mesoprofundum gen. nov., sp. nov., a novel mesophilic, sulfate-reducing chemolithoautotroph isolated from a deep-sea hydrothermal vent chimney in the Suiyo Seamount.</title>
        <authorList>
            <person name="Hashimoto Y."/>
            <person name="Nakagawa S."/>
        </authorList>
    </citation>
    <scope>NUCLEOTIDE SEQUENCE</scope>
    <source>
        <strain evidence="8">KT2</strain>
    </source>
</reference>
<evidence type="ECO:0000256" key="6">
    <source>
        <dbReference type="RuleBase" id="RU363032"/>
    </source>
</evidence>
<evidence type="ECO:0000313" key="9">
    <source>
        <dbReference type="Proteomes" id="UP000826725"/>
    </source>
</evidence>
<dbReference type="InterPro" id="IPR050366">
    <property type="entry name" value="BP-dependent_transpt_permease"/>
</dbReference>
<evidence type="ECO:0000256" key="4">
    <source>
        <dbReference type="ARBA" id="ARBA00022989"/>
    </source>
</evidence>
<dbReference type="GO" id="GO:0055085">
    <property type="term" value="P:transmembrane transport"/>
    <property type="evidence" value="ECO:0007669"/>
    <property type="project" value="InterPro"/>
</dbReference>
<proteinExistence type="inferred from homology"/>
<dbReference type="PANTHER" id="PTHR43386">
    <property type="entry name" value="OLIGOPEPTIDE TRANSPORT SYSTEM PERMEASE PROTEIN APPC"/>
    <property type="match status" value="1"/>
</dbReference>
<feature type="transmembrane region" description="Helical" evidence="6">
    <location>
        <begin position="266"/>
        <end position="286"/>
    </location>
</feature>
<evidence type="ECO:0000256" key="1">
    <source>
        <dbReference type="ARBA" id="ARBA00004651"/>
    </source>
</evidence>
<dbReference type="InterPro" id="IPR000515">
    <property type="entry name" value="MetI-like"/>
</dbReference>
<feature type="domain" description="ABC transmembrane type-1" evidence="7">
    <location>
        <begin position="103"/>
        <end position="292"/>
    </location>
</feature>
<dbReference type="AlphaFoldDB" id="A0A8D5FN12"/>
<feature type="transmembrane region" description="Helical" evidence="6">
    <location>
        <begin position="37"/>
        <end position="57"/>
    </location>
</feature>
<name>A0A8D5FN12_9BACT</name>
<accession>A0A8D5FN12</accession>
<feature type="transmembrane region" description="Helical" evidence="6">
    <location>
        <begin position="138"/>
        <end position="162"/>
    </location>
</feature>
<organism evidence="8 9">
    <name type="scientific">Desulfomarina profundi</name>
    <dbReference type="NCBI Taxonomy" id="2772557"/>
    <lineage>
        <taxon>Bacteria</taxon>
        <taxon>Pseudomonadati</taxon>
        <taxon>Thermodesulfobacteriota</taxon>
        <taxon>Desulfobulbia</taxon>
        <taxon>Desulfobulbales</taxon>
        <taxon>Desulfobulbaceae</taxon>
        <taxon>Desulfomarina</taxon>
    </lineage>
</organism>
<comment type="subcellular location">
    <subcellularLocation>
        <location evidence="1 6">Cell membrane</location>
        <topology evidence="1 6">Multi-pass membrane protein</topology>
    </subcellularLocation>
</comment>